<dbReference type="InterPro" id="IPR012654">
    <property type="entry name" value="CHP02391"/>
</dbReference>
<dbReference type="Pfam" id="PF09509">
    <property type="entry name" value="Hypoth_Ymh"/>
    <property type="match status" value="1"/>
</dbReference>
<gene>
    <name evidence="2" type="ORF">KCG46_09195</name>
</gene>
<reference evidence="2" key="1">
    <citation type="submission" date="2021-04" db="EMBL/GenBank/DDBJ databases">
        <authorList>
            <person name="Pira H."/>
            <person name="Risdian C."/>
            <person name="Wink J."/>
        </authorList>
    </citation>
    <scope>NUCLEOTIDE SEQUENCE</scope>
    <source>
        <strain evidence="2">WH158</strain>
    </source>
</reference>
<name>A0A9X1F5M3_9SPHN</name>
<dbReference type="AlphaFoldDB" id="A0A9X1F5M3"/>
<sequence length="241" mass="27274">MPDQEILRKASARARALKNTMDMVLNSKTADHARWMAFPAFYKQYNPIAETYVAETGDQNVQRYNINKIPSAGSVIWPVAKAHFDQLYTDVQTIVELLSDYQRPARLTIGFNELLHPEIIDVASAHYESGNFRNAVLDSIVAIMDRLRAITGLDLDGDNLINQAFSPAKPRVILSDIETESGRSDQRGFMEIYKGAYRGIRNPKAHSLVHDLDEMKVGQYLVFLSLLMRRLDEATLNDVTD</sequence>
<dbReference type="NCBIfam" id="TIGR02391">
    <property type="entry name" value="hypoth_ymh"/>
    <property type="match status" value="1"/>
</dbReference>
<dbReference type="Proteomes" id="UP001138681">
    <property type="component" value="Unassembled WGS sequence"/>
</dbReference>
<feature type="domain" description="Conserved hypothetical protein CHP02391" evidence="1">
    <location>
        <begin position="115"/>
        <end position="231"/>
    </location>
</feature>
<evidence type="ECO:0000259" key="1">
    <source>
        <dbReference type="Pfam" id="PF09509"/>
    </source>
</evidence>
<keyword evidence="3" id="KW-1185">Reference proteome</keyword>
<dbReference type="EMBL" id="JAGSPC010000001">
    <property type="protein sequence ID" value="MBV7259743.1"/>
    <property type="molecule type" value="Genomic_DNA"/>
</dbReference>
<evidence type="ECO:0000313" key="2">
    <source>
        <dbReference type="EMBL" id="MBV7259743.1"/>
    </source>
</evidence>
<accession>A0A9X1F5M3</accession>
<organism evidence="2 3">
    <name type="scientific">Erythrobacter crassostreae</name>
    <dbReference type="NCBI Taxonomy" id="2828328"/>
    <lineage>
        <taxon>Bacteria</taxon>
        <taxon>Pseudomonadati</taxon>
        <taxon>Pseudomonadota</taxon>
        <taxon>Alphaproteobacteria</taxon>
        <taxon>Sphingomonadales</taxon>
        <taxon>Erythrobacteraceae</taxon>
        <taxon>Erythrobacter/Porphyrobacter group</taxon>
        <taxon>Erythrobacter</taxon>
    </lineage>
</organism>
<dbReference type="RefSeq" id="WP_218404936.1">
    <property type="nucleotide sequence ID" value="NZ_JAGSPC010000001.1"/>
</dbReference>
<protein>
    <submittedName>
        <fullName evidence="2">TIGR02391 family protein</fullName>
    </submittedName>
</protein>
<comment type="caution">
    <text evidence="2">The sequence shown here is derived from an EMBL/GenBank/DDBJ whole genome shotgun (WGS) entry which is preliminary data.</text>
</comment>
<evidence type="ECO:0000313" key="3">
    <source>
        <dbReference type="Proteomes" id="UP001138681"/>
    </source>
</evidence>
<proteinExistence type="predicted"/>